<feature type="domain" description="Fe2OG dioxygenase" evidence="2">
    <location>
        <begin position="125"/>
        <end position="229"/>
    </location>
</feature>
<dbReference type="PROSITE" id="PS51471">
    <property type="entry name" value="FE2OG_OXY"/>
    <property type="match status" value="1"/>
</dbReference>
<accession>A0A9P5TM60</accession>
<dbReference type="Proteomes" id="UP000724874">
    <property type="component" value="Unassembled WGS sequence"/>
</dbReference>
<dbReference type="OrthoDB" id="27483at2759"/>
<protein>
    <recommendedName>
        <fullName evidence="2">Fe2OG dioxygenase domain-containing protein</fullName>
    </recommendedName>
</protein>
<evidence type="ECO:0000313" key="3">
    <source>
        <dbReference type="EMBL" id="KAF8892774.1"/>
    </source>
</evidence>
<dbReference type="PANTHER" id="PTHR33099:SF7">
    <property type="entry name" value="MYND-TYPE DOMAIN-CONTAINING PROTEIN"/>
    <property type="match status" value="1"/>
</dbReference>
<gene>
    <name evidence="3" type="ORF">CPB84DRAFT_1826074</name>
</gene>
<keyword evidence="1" id="KW-0408">Iron</keyword>
<dbReference type="GO" id="GO:0046872">
    <property type="term" value="F:metal ion binding"/>
    <property type="evidence" value="ECO:0007669"/>
    <property type="project" value="UniProtKB-KW"/>
</dbReference>
<reference evidence="3" key="1">
    <citation type="submission" date="2020-11" db="EMBL/GenBank/DDBJ databases">
        <authorList>
            <consortium name="DOE Joint Genome Institute"/>
            <person name="Ahrendt S."/>
            <person name="Riley R."/>
            <person name="Andreopoulos W."/>
            <person name="LaButti K."/>
            <person name="Pangilinan J."/>
            <person name="Ruiz-duenas F.J."/>
            <person name="Barrasa J.M."/>
            <person name="Sanchez-Garcia M."/>
            <person name="Camarero S."/>
            <person name="Miyauchi S."/>
            <person name="Serrano A."/>
            <person name="Linde D."/>
            <person name="Babiker R."/>
            <person name="Drula E."/>
            <person name="Ayuso-Fernandez I."/>
            <person name="Pacheco R."/>
            <person name="Padilla G."/>
            <person name="Ferreira P."/>
            <person name="Barriuso J."/>
            <person name="Kellner H."/>
            <person name="Castanera R."/>
            <person name="Alfaro M."/>
            <person name="Ramirez L."/>
            <person name="Pisabarro A.G."/>
            <person name="Kuo A."/>
            <person name="Tritt A."/>
            <person name="Lipzen A."/>
            <person name="He G."/>
            <person name="Yan M."/>
            <person name="Ng V."/>
            <person name="Cullen D."/>
            <person name="Martin F."/>
            <person name="Rosso M.-N."/>
            <person name="Henrissat B."/>
            <person name="Hibbett D."/>
            <person name="Martinez A.T."/>
            <person name="Grigoriev I.V."/>
        </authorList>
    </citation>
    <scope>NUCLEOTIDE SEQUENCE</scope>
    <source>
        <strain evidence="3">AH 44721</strain>
    </source>
</reference>
<evidence type="ECO:0000259" key="2">
    <source>
        <dbReference type="PROSITE" id="PS51471"/>
    </source>
</evidence>
<dbReference type="PANTHER" id="PTHR33099">
    <property type="entry name" value="FE2OG DIOXYGENASE DOMAIN-CONTAINING PROTEIN"/>
    <property type="match status" value="1"/>
</dbReference>
<proteinExistence type="inferred from homology"/>
<organism evidence="3 4">
    <name type="scientific">Gymnopilus junonius</name>
    <name type="common">Spectacular rustgill mushroom</name>
    <name type="synonym">Gymnopilus spectabilis subsp. junonius</name>
    <dbReference type="NCBI Taxonomy" id="109634"/>
    <lineage>
        <taxon>Eukaryota</taxon>
        <taxon>Fungi</taxon>
        <taxon>Dikarya</taxon>
        <taxon>Basidiomycota</taxon>
        <taxon>Agaricomycotina</taxon>
        <taxon>Agaricomycetes</taxon>
        <taxon>Agaricomycetidae</taxon>
        <taxon>Agaricales</taxon>
        <taxon>Agaricineae</taxon>
        <taxon>Hymenogastraceae</taxon>
        <taxon>Gymnopilus</taxon>
    </lineage>
</organism>
<dbReference type="Pfam" id="PF13640">
    <property type="entry name" value="2OG-FeII_Oxy_3"/>
    <property type="match status" value="1"/>
</dbReference>
<keyword evidence="1" id="KW-0479">Metal-binding</keyword>
<dbReference type="InterPro" id="IPR005123">
    <property type="entry name" value="Oxoglu/Fe-dep_dioxygenase_dom"/>
</dbReference>
<dbReference type="GO" id="GO:0016491">
    <property type="term" value="F:oxidoreductase activity"/>
    <property type="evidence" value="ECO:0007669"/>
    <property type="project" value="UniProtKB-KW"/>
</dbReference>
<comment type="similarity">
    <text evidence="1">Belongs to the iron/ascorbate-dependent oxidoreductase family.</text>
</comment>
<evidence type="ECO:0000256" key="1">
    <source>
        <dbReference type="RuleBase" id="RU003682"/>
    </source>
</evidence>
<comment type="caution">
    <text evidence="3">The sequence shown here is derived from an EMBL/GenBank/DDBJ whole genome shotgun (WGS) entry which is preliminary data.</text>
</comment>
<dbReference type="EMBL" id="JADNYJ010000068">
    <property type="protein sequence ID" value="KAF8892774.1"/>
    <property type="molecule type" value="Genomic_DNA"/>
</dbReference>
<dbReference type="AlphaFoldDB" id="A0A9P5TM60"/>
<keyword evidence="1" id="KW-0560">Oxidoreductase</keyword>
<keyword evidence="4" id="KW-1185">Reference proteome</keyword>
<dbReference type="InterPro" id="IPR044862">
    <property type="entry name" value="Pro_4_hyd_alph_FE2OG_OXY"/>
</dbReference>
<dbReference type="Gene3D" id="2.60.120.620">
    <property type="entry name" value="q2cbj1_9rhob like domain"/>
    <property type="match status" value="1"/>
</dbReference>
<evidence type="ECO:0000313" key="4">
    <source>
        <dbReference type="Proteomes" id="UP000724874"/>
    </source>
</evidence>
<name>A0A9P5TM60_GYMJU</name>
<sequence length="399" mass="43659">MSGVTLDNLPTYTAVKAAFETISELPFCSGTVPLDPTNAALFFRSGDGAGTYRVVNFLDTNEDQLSSLVNACQPATFGVDKKDVLDESYRKAVKMDSVDFAAQFSPVTSGVLKAVCEELLQRSADQEPVQIELYKLNVYGPGSFFKAHVDTPRSDKMFGSLVVVLPTVHAGGSLIFHHRGQEHTFDTAQAIFSQESPQVAFVAFYSDIEHGVSVVSSGYRITLTYNLYFSEQPSARTAFGIVPEQDPLLQMKQALSALIDDPQFLPQGGLIGFGLSHKSLGLSVSLKVFYSNQTIGQEATRYCLLDFFADLQCAMEIEGDVMDYFQDSCDGTIVYDAGDPSVEHAEGKPIVWIKPLCESNSFQQPFVAYGNEASIHFAWGDVCLVVRIGVEDEENSESE</sequence>